<organism evidence="3 4">
    <name type="scientific">Lasiosphaeria hispida</name>
    <dbReference type="NCBI Taxonomy" id="260671"/>
    <lineage>
        <taxon>Eukaryota</taxon>
        <taxon>Fungi</taxon>
        <taxon>Dikarya</taxon>
        <taxon>Ascomycota</taxon>
        <taxon>Pezizomycotina</taxon>
        <taxon>Sordariomycetes</taxon>
        <taxon>Sordariomycetidae</taxon>
        <taxon>Sordariales</taxon>
        <taxon>Lasiosphaeriaceae</taxon>
        <taxon>Lasiosphaeria</taxon>
    </lineage>
</organism>
<name>A0AAJ0HTA3_9PEZI</name>
<evidence type="ECO:0000313" key="3">
    <source>
        <dbReference type="EMBL" id="KAK3362482.1"/>
    </source>
</evidence>
<reference evidence="3" key="1">
    <citation type="journal article" date="2023" name="Mol. Phylogenet. Evol.">
        <title>Genome-scale phylogeny and comparative genomics of the fungal order Sordariales.</title>
        <authorList>
            <person name="Hensen N."/>
            <person name="Bonometti L."/>
            <person name="Westerberg I."/>
            <person name="Brannstrom I.O."/>
            <person name="Guillou S."/>
            <person name="Cros-Aarteil S."/>
            <person name="Calhoun S."/>
            <person name="Haridas S."/>
            <person name="Kuo A."/>
            <person name="Mondo S."/>
            <person name="Pangilinan J."/>
            <person name="Riley R."/>
            <person name="LaButti K."/>
            <person name="Andreopoulos B."/>
            <person name="Lipzen A."/>
            <person name="Chen C."/>
            <person name="Yan M."/>
            <person name="Daum C."/>
            <person name="Ng V."/>
            <person name="Clum A."/>
            <person name="Steindorff A."/>
            <person name="Ohm R.A."/>
            <person name="Martin F."/>
            <person name="Silar P."/>
            <person name="Natvig D.O."/>
            <person name="Lalanne C."/>
            <person name="Gautier V."/>
            <person name="Ament-Velasquez S.L."/>
            <person name="Kruys A."/>
            <person name="Hutchinson M.I."/>
            <person name="Powell A.J."/>
            <person name="Barry K."/>
            <person name="Miller A.N."/>
            <person name="Grigoriev I.V."/>
            <person name="Debuchy R."/>
            <person name="Gladieux P."/>
            <person name="Hiltunen Thoren M."/>
            <person name="Johannesson H."/>
        </authorList>
    </citation>
    <scope>NUCLEOTIDE SEQUENCE</scope>
    <source>
        <strain evidence="3">CBS 955.72</strain>
    </source>
</reference>
<feature type="region of interest" description="Disordered" evidence="1">
    <location>
        <begin position="62"/>
        <end position="82"/>
    </location>
</feature>
<dbReference type="Pfam" id="PF20150">
    <property type="entry name" value="2EXR"/>
    <property type="match status" value="1"/>
</dbReference>
<comment type="caution">
    <text evidence="3">The sequence shown here is derived from an EMBL/GenBank/DDBJ whole genome shotgun (WGS) entry which is preliminary data.</text>
</comment>
<accession>A0AAJ0HTA3</accession>
<proteinExistence type="predicted"/>
<evidence type="ECO:0000313" key="4">
    <source>
        <dbReference type="Proteomes" id="UP001275084"/>
    </source>
</evidence>
<dbReference type="AlphaFoldDB" id="A0AAJ0HTA3"/>
<protein>
    <recommendedName>
        <fullName evidence="2">2EXR domain-containing protein</fullName>
    </recommendedName>
</protein>
<gene>
    <name evidence="3" type="ORF">B0T25DRAFT_524428</name>
</gene>
<dbReference type="Proteomes" id="UP001275084">
    <property type="component" value="Unassembled WGS sequence"/>
</dbReference>
<sequence length="331" mass="37941">MAIEFRPFGRLPGEIRDMIWDCAVRSHEPGVQMFTIYNLGPVRNWVENKHRVLGRDRARTRPFAAPQAPGRRQESEEDEDGYAFPWARNNPSTYLIDSGLWTACKESYLAMKRAFHCGDQEVWTCHFLNDEHPDATHYQLFTVLPWQDLFVFQAPELCNRHRYTWLEIYVWGAYGVGNIALEFDPKWEPVYNRGDLEGGMNVFTQIAVQTTEPETGKLESFWLVDYTLKRDNQIPIDRPHQGSRAIFHGSNCRFVQVLPEEADGCGSPWFCDGGATRGSLVGGSFAFAAALTQCNKEAVRKQQDYILQYGLGAISLPVTRMKYGVLAFEYF</sequence>
<feature type="domain" description="2EXR" evidence="2">
    <location>
        <begin position="5"/>
        <end position="111"/>
    </location>
</feature>
<dbReference type="EMBL" id="JAUIQD010000001">
    <property type="protein sequence ID" value="KAK3362482.1"/>
    <property type="molecule type" value="Genomic_DNA"/>
</dbReference>
<evidence type="ECO:0000256" key="1">
    <source>
        <dbReference type="SAM" id="MobiDB-lite"/>
    </source>
</evidence>
<dbReference type="InterPro" id="IPR045518">
    <property type="entry name" value="2EXR"/>
</dbReference>
<evidence type="ECO:0000259" key="2">
    <source>
        <dbReference type="Pfam" id="PF20150"/>
    </source>
</evidence>
<reference evidence="3" key="2">
    <citation type="submission" date="2023-06" db="EMBL/GenBank/DDBJ databases">
        <authorList>
            <consortium name="Lawrence Berkeley National Laboratory"/>
            <person name="Haridas S."/>
            <person name="Hensen N."/>
            <person name="Bonometti L."/>
            <person name="Westerberg I."/>
            <person name="Brannstrom I.O."/>
            <person name="Guillou S."/>
            <person name="Cros-Aarteil S."/>
            <person name="Calhoun S."/>
            <person name="Kuo A."/>
            <person name="Mondo S."/>
            <person name="Pangilinan J."/>
            <person name="Riley R."/>
            <person name="Labutti K."/>
            <person name="Andreopoulos B."/>
            <person name="Lipzen A."/>
            <person name="Chen C."/>
            <person name="Yanf M."/>
            <person name="Daum C."/>
            <person name="Ng V."/>
            <person name="Clum A."/>
            <person name="Steindorff A."/>
            <person name="Ohm R."/>
            <person name="Martin F."/>
            <person name="Silar P."/>
            <person name="Natvig D."/>
            <person name="Lalanne C."/>
            <person name="Gautier V."/>
            <person name="Ament-Velasquez S.L."/>
            <person name="Kruys A."/>
            <person name="Hutchinson M.I."/>
            <person name="Powell A.J."/>
            <person name="Barry K."/>
            <person name="Miller A.N."/>
            <person name="Grigoriev I.V."/>
            <person name="Debuchy R."/>
            <person name="Gladieux P."/>
            <person name="Thoren M.H."/>
            <person name="Johannesson H."/>
        </authorList>
    </citation>
    <scope>NUCLEOTIDE SEQUENCE</scope>
    <source>
        <strain evidence="3">CBS 955.72</strain>
    </source>
</reference>
<keyword evidence="4" id="KW-1185">Reference proteome</keyword>